<proteinExistence type="inferred from homology"/>
<organism evidence="5 6">
    <name type="scientific">Cytobacillus firmus DS1</name>
    <dbReference type="NCBI Taxonomy" id="1307436"/>
    <lineage>
        <taxon>Bacteria</taxon>
        <taxon>Bacillati</taxon>
        <taxon>Bacillota</taxon>
        <taxon>Bacilli</taxon>
        <taxon>Bacillales</taxon>
        <taxon>Bacillaceae</taxon>
        <taxon>Cytobacillus</taxon>
    </lineage>
</organism>
<dbReference type="GO" id="GO:0030001">
    <property type="term" value="P:metal ion transport"/>
    <property type="evidence" value="ECO:0007669"/>
    <property type="project" value="InterPro"/>
</dbReference>
<evidence type="ECO:0000256" key="3">
    <source>
        <dbReference type="RuleBase" id="RU003512"/>
    </source>
</evidence>
<name>W7KT27_CYTFI</name>
<dbReference type="PROSITE" id="PS51257">
    <property type="entry name" value="PROKAR_LIPOPROTEIN"/>
    <property type="match status" value="1"/>
</dbReference>
<dbReference type="InterPro" id="IPR006127">
    <property type="entry name" value="ZnuA-like"/>
</dbReference>
<evidence type="ECO:0000313" key="6">
    <source>
        <dbReference type="Proteomes" id="UP000019270"/>
    </source>
</evidence>
<dbReference type="InterPro" id="IPR050492">
    <property type="entry name" value="Bact_metal-bind_prot9"/>
</dbReference>
<dbReference type="PRINTS" id="PR00690">
    <property type="entry name" value="ADHESNFAMILY"/>
</dbReference>
<dbReference type="PANTHER" id="PTHR42953:SF8">
    <property type="entry name" value="ZINT DOMAIN-CONTAINING PROTEIN"/>
    <property type="match status" value="1"/>
</dbReference>
<feature type="compositionally biased region" description="Basic and acidic residues" evidence="4">
    <location>
        <begin position="151"/>
        <end position="172"/>
    </location>
</feature>
<dbReference type="Pfam" id="PF01297">
    <property type="entry name" value="ZnuA"/>
    <property type="match status" value="1"/>
</dbReference>
<sequence length="342" mass="39129">MKKSFLIYILGLILVLSGCTGEKREESSSDKTMVYTTVYPLQYFTEQIGGEAIEVETIYPPGSDEHTFEPSQKDMMKLADSDLFIFIGLGLEGFVEKAKETLKNENVKMVAAGENIEFVHSDVNHDPAHEDVEHADETEHEDEHADEAEHEDEHGAESSEEDHDHNHGDIDPHVWLDPLYSKELAESIKDALVEQMPDQKEQFEQNYMELAKKLDNLHYDFEQTVQSAKHKEFIVSHAAYGYWEERYSLDQISVSGLNSSSEPTQKELQKIIAEAKEHDLKYVFFEQNVSSRLTEILQKEIGAEPLMLHNLSVLTEENITENQTFFTLMEDNLASLKKALNE</sequence>
<feature type="compositionally biased region" description="Basic and acidic residues" evidence="4">
    <location>
        <begin position="131"/>
        <end position="143"/>
    </location>
</feature>
<evidence type="ECO:0000256" key="4">
    <source>
        <dbReference type="SAM" id="MobiDB-lite"/>
    </source>
</evidence>
<keyword evidence="1 3" id="KW-0813">Transport</keyword>
<dbReference type="eggNOG" id="COG0803">
    <property type="taxonomic scope" value="Bacteria"/>
</dbReference>
<dbReference type="EMBL" id="APVL01000009">
    <property type="protein sequence ID" value="EWG10635.1"/>
    <property type="molecule type" value="Genomic_DNA"/>
</dbReference>
<evidence type="ECO:0000256" key="2">
    <source>
        <dbReference type="ARBA" id="ARBA00022729"/>
    </source>
</evidence>
<dbReference type="RefSeq" id="WP_035330422.1">
    <property type="nucleotide sequence ID" value="NZ_APVL01000009.1"/>
</dbReference>
<protein>
    <submittedName>
        <fullName evidence="5">Metal ion ABC transporter periplasmic protein/surface adhesin</fullName>
    </submittedName>
</protein>
<dbReference type="GO" id="GO:0046872">
    <property type="term" value="F:metal ion binding"/>
    <property type="evidence" value="ECO:0007669"/>
    <property type="project" value="InterPro"/>
</dbReference>
<comment type="caution">
    <text evidence="5">The sequence shown here is derived from an EMBL/GenBank/DDBJ whole genome shotgun (WGS) entry which is preliminary data.</text>
</comment>
<accession>W7KT27</accession>
<feature type="region of interest" description="Disordered" evidence="4">
    <location>
        <begin position="131"/>
        <end position="172"/>
    </location>
</feature>
<dbReference type="PATRIC" id="fig|1307436.3.peg.2988"/>
<dbReference type="AlphaFoldDB" id="W7KT27"/>
<comment type="similarity">
    <text evidence="3">Belongs to the bacterial solute-binding protein 9 family.</text>
</comment>
<keyword evidence="2" id="KW-0732">Signal</keyword>
<dbReference type="Gene3D" id="3.40.50.1980">
    <property type="entry name" value="Nitrogenase molybdenum iron protein domain"/>
    <property type="match status" value="2"/>
</dbReference>
<gene>
    <name evidence="5" type="ORF">PBF_13984</name>
</gene>
<dbReference type="PANTHER" id="PTHR42953">
    <property type="entry name" value="HIGH-AFFINITY ZINC UPTAKE SYSTEM PROTEIN ZNUA-RELATED"/>
    <property type="match status" value="1"/>
</dbReference>
<dbReference type="OrthoDB" id="9810636at2"/>
<evidence type="ECO:0000256" key="1">
    <source>
        <dbReference type="ARBA" id="ARBA00022448"/>
    </source>
</evidence>
<dbReference type="GO" id="GO:0007155">
    <property type="term" value="P:cell adhesion"/>
    <property type="evidence" value="ECO:0007669"/>
    <property type="project" value="InterPro"/>
</dbReference>
<evidence type="ECO:0000313" key="5">
    <source>
        <dbReference type="EMBL" id="EWG10635.1"/>
    </source>
</evidence>
<reference evidence="5 6" key="2">
    <citation type="journal article" date="2016" name="Sci. Rep.">
        <title>A novel serine protease, Sep1, from Bacillus firmus DS-1 has nematicidal activity and degrades multiple intestinal-associated nematode proteins.</title>
        <authorList>
            <person name="Geng C."/>
            <person name="Nie X."/>
            <person name="Tang Z."/>
            <person name="Zhang Y."/>
            <person name="Lin J."/>
            <person name="Sun M."/>
            <person name="Peng D."/>
        </authorList>
    </citation>
    <scope>NUCLEOTIDE SEQUENCE [LARGE SCALE GENOMIC DNA]</scope>
    <source>
        <strain evidence="5 6">DS1</strain>
    </source>
</reference>
<reference evidence="6" key="1">
    <citation type="submission" date="2013-03" db="EMBL/GenBank/DDBJ databases">
        <title>Draft genome sequence of Bacillus firmus DS1.</title>
        <authorList>
            <person name="Peng D."/>
            <person name="Zhu L."/>
            <person name="Sun M."/>
        </authorList>
    </citation>
    <scope>NUCLEOTIDE SEQUENCE [LARGE SCALE GENOMIC DNA]</scope>
    <source>
        <strain evidence="6">DS1</strain>
    </source>
</reference>
<dbReference type="SUPFAM" id="SSF53807">
    <property type="entry name" value="Helical backbone' metal receptor"/>
    <property type="match status" value="1"/>
</dbReference>
<dbReference type="Proteomes" id="UP000019270">
    <property type="component" value="Unassembled WGS sequence"/>
</dbReference>
<dbReference type="InterPro" id="IPR006128">
    <property type="entry name" value="Lipoprotein_PsaA-like"/>
</dbReference>